<feature type="compositionally biased region" description="Basic and acidic residues" evidence="1">
    <location>
        <begin position="113"/>
        <end position="123"/>
    </location>
</feature>
<feature type="compositionally biased region" description="Basic residues" evidence="1">
    <location>
        <begin position="124"/>
        <end position="137"/>
    </location>
</feature>
<dbReference type="KEGG" id="bgy:BGLY_3145"/>
<accession>A0AAJ4D384</accession>
<evidence type="ECO:0000313" key="2">
    <source>
        <dbReference type="EMBL" id="QAT66225.1"/>
    </source>
</evidence>
<evidence type="ECO:0000313" key="3">
    <source>
        <dbReference type="Proteomes" id="UP000288675"/>
    </source>
</evidence>
<dbReference type="InterPro" id="IPR016787">
    <property type="entry name" value="UCP021328"/>
</dbReference>
<dbReference type="AlphaFoldDB" id="A0AAJ4D384"/>
<dbReference type="PIRSF" id="PIRSF021328">
    <property type="entry name" value="UCP021328"/>
    <property type="match status" value="1"/>
</dbReference>
<sequence length="137" mass="16104">MKLTIYYDGQFWVGIVEIVQEGKLKAFRHLFGKEPKDSEVLHFVYHQLAELISQAEKEGISVKAEANKKINPKRLQRLVSKEMKTAGRSMKAQQAIKQELDAKKAMKKRLKKQQRDIEKEQKYLLRKQKAKEKHRGK</sequence>
<dbReference type="Proteomes" id="UP000288675">
    <property type="component" value="Chromosome"/>
</dbReference>
<dbReference type="EMBL" id="CP035232">
    <property type="protein sequence ID" value="QAT66225.1"/>
    <property type="molecule type" value="Genomic_DNA"/>
</dbReference>
<protein>
    <submittedName>
        <fullName evidence="2">DUF2992 family protein</fullName>
    </submittedName>
</protein>
<gene>
    <name evidence="2" type="ORF">EQZ20_15830</name>
</gene>
<evidence type="ECO:0000256" key="1">
    <source>
        <dbReference type="SAM" id="MobiDB-lite"/>
    </source>
</evidence>
<dbReference type="GeneID" id="82854143"/>
<name>A0AAJ4D384_9BACI</name>
<organism evidence="2 3">
    <name type="scientific">Bacillus glycinifermentans</name>
    <dbReference type="NCBI Taxonomy" id="1664069"/>
    <lineage>
        <taxon>Bacteria</taxon>
        <taxon>Bacillati</taxon>
        <taxon>Bacillota</taxon>
        <taxon>Bacilli</taxon>
        <taxon>Bacillales</taxon>
        <taxon>Bacillaceae</taxon>
        <taxon>Bacillus</taxon>
    </lineage>
</organism>
<reference evidence="2 3" key="1">
    <citation type="submission" date="2019-01" db="EMBL/GenBank/DDBJ databases">
        <title>Genome sequence of Bacillus glycinifermentans SRCM103574.</title>
        <authorList>
            <person name="Kong H.-J."/>
            <person name="Jeong S.-Y."/>
            <person name="Jeong D.-Y."/>
        </authorList>
    </citation>
    <scope>NUCLEOTIDE SEQUENCE [LARGE SCALE GENOMIC DNA]</scope>
    <source>
        <strain evidence="2 3">SRCM103574</strain>
    </source>
</reference>
<feature type="region of interest" description="Disordered" evidence="1">
    <location>
        <begin position="102"/>
        <end position="137"/>
    </location>
</feature>
<dbReference type="Pfam" id="PF11208">
    <property type="entry name" value="DUF2992"/>
    <property type="match status" value="1"/>
</dbReference>
<dbReference type="RefSeq" id="WP_046131517.1">
    <property type="nucleotide sequence ID" value="NZ_CP035232.1"/>
</dbReference>
<proteinExistence type="predicted"/>